<feature type="region of interest" description="Disordered" evidence="10">
    <location>
        <begin position="77"/>
        <end position="100"/>
    </location>
</feature>
<feature type="chain" id="PRO_5009235565" evidence="11">
    <location>
        <begin position="19"/>
        <end position="470"/>
    </location>
</feature>
<dbReference type="InterPro" id="IPR027446">
    <property type="entry name" value="VSG_C_dom_sf"/>
</dbReference>
<evidence type="ECO:0000256" key="10">
    <source>
        <dbReference type="SAM" id="MobiDB-lite"/>
    </source>
</evidence>
<dbReference type="Pfam" id="PF13206">
    <property type="entry name" value="VSG_B"/>
    <property type="match status" value="1"/>
</dbReference>
<evidence type="ECO:0000256" key="2">
    <source>
        <dbReference type="ARBA" id="ARBA00004609"/>
    </source>
</evidence>
<organism evidence="13 14">
    <name type="scientific">Trypanosoma equiperdum</name>
    <dbReference type="NCBI Taxonomy" id="5694"/>
    <lineage>
        <taxon>Eukaryota</taxon>
        <taxon>Discoba</taxon>
        <taxon>Euglenozoa</taxon>
        <taxon>Kinetoplastea</taxon>
        <taxon>Metakinetoplastina</taxon>
        <taxon>Trypanosomatida</taxon>
        <taxon>Trypanosomatidae</taxon>
        <taxon>Trypanosoma</taxon>
    </lineage>
</organism>
<evidence type="ECO:0000256" key="6">
    <source>
        <dbReference type="ARBA" id="ARBA00023136"/>
    </source>
</evidence>
<feature type="compositionally biased region" description="Low complexity" evidence="10">
    <location>
        <begin position="438"/>
        <end position="452"/>
    </location>
</feature>
<dbReference type="GO" id="GO:0005886">
    <property type="term" value="C:plasma membrane"/>
    <property type="evidence" value="ECO:0007669"/>
    <property type="project" value="UniProtKB-SubCell"/>
</dbReference>
<evidence type="ECO:0000256" key="11">
    <source>
        <dbReference type="SAM" id="SignalP"/>
    </source>
</evidence>
<proteinExistence type="predicted"/>
<dbReference type="AlphaFoldDB" id="A0A1G4IDL6"/>
<keyword evidence="4" id="KW-0336">GPI-anchor</keyword>
<reference evidence="13" key="1">
    <citation type="submission" date="2016-09" db="EMBL/GenBank/DDBJ databases">
        <authorList>
            <person name="Hebert L."/>
            <person name="Moumen B."/>
        </authorList>
    </citation>
    <scope>NUCLEOTIDE SEQUENCE [LARGE SCALE GENOMIC DNA]</scope>
    <source>
        <strain evidence="13">OVI</strain>
    </source>
</reference>
<feature type="region of interest" description="Disordered" evidence="10">
    <location>
        <begin position="429"/>
        <end position="452"/>
    </location>
</feature>
<evidence type="ECO:0000313" key="14">
    <source>
        <dbReference type="Proteomes" id="UP000195570"/>
    </source>
</evidence>
<evidence type="ECO:0000313" key="13">
    <source>
        <dbReference type="EMBL" id="SCU70408.1"/>
    </source>
</evidence>
<evidence type="ECO:0000256" key="7">
    <source>
        <dbReference type="ARBA" id="ARBA00023180"/>
    </source>
</evidence>
<evidence type="ECO:0000256" key="1">
    <source>
        <dbReference type="ARBA" id="ARBA00002523"/>
    </source>
</evidence>
<gene>
    <name evidence="13" type="ORF">TEOVI_000198100</name>
</gene>
<dbReference type="GO" id="GO:0098552">
    <property type="term" value="C:side of membrane"/>
    <property type="evidence" value="ECO:0007669"/>
    <property type="project" value="UniProtKB-KW"/>
</dbReference>
<keyword evidence="6" id="KW-0472">Membrane</keyword>
<evidence type="ECO:0000256" key="5">
    <source>
        <dbReference type="ARBA" id="ARBA00022729"/>
    </source>
</evidence>
<dbReference type="EMBL" id="CZPT02001438">
    <property type="protein sequence ID" value="SCU70408.1"/>
    <property type="molecule type" value="Genomic_DNA"/>
</dbReference>
<keyword evidence="5 11" id="KW-0732">Signal</keyword>
<feature type="coiled-coil region" evidence="9">
    <location>
        <begin position="342"/>
        <end position="369"/>
    </location>
</feature>
<evidence type="ECO:0000259" key="12">
    <source>
        <dbReference type="Pfam" id="PF13206"/>
    </source>
</evidence>
<evidence type="ECO:0000256" key="9">
    <source>
        <dbReference type="SAM" id="Coils"/>
    </source>
</evidence>
<comment type="subcellular location">
    <subcellularLocation>
        <location evidence="2">Cell membrane</location>
        <topology evidence="2">Lipid-anchor</topology>
        <topology evidence="2">GPI-anchor</topology>
    </subcellularLocation>
</comment>
<keyword evidence="7" id="KW-0325">Glycoprotein</keyword>
<dbReference type="Proteomes" id="UP000195570">
    <property type="component" value="Unassembled WGS sequence"/>
</dbReference>
<keyword evidence="14" id="KW-1185">Reference proteome</keyword>
<dbReference type="RefSeq" id="XP_067081225.1">
    <property type="nucleotide sequence ID" value="XM_067225124.1"/>
</dbReference>
<protein>
    <submittedName>
        <fullName evidence="13">Variant surface glycoprotein (VSG, atypical), putative</fullName>
    </submittedName>
</protein>
<evidence type="ECO:0000256" key="8">
    <source>
        <dbReference type="ARBA" id="ARBA00023288"/>
    </source>
</evidence>
<keyword evidence="8" id="KW-0449">Lipoprotein</keyword>
<dbReference type="SUPFAM" id="SSF118251">
    <property type="entry name" value="Variant surface glycoprotein MITAT 1.2, VSG 221, C-terminal domain"/>
    <property type="match status" value="1"/>
</dbReference>
<keyword evidence="3" id="KW-1003">Cell membrane</keyword>
<feature type="signal peptide" evidence="11">
    <location>
        <begin position="1"/>
        <end position="18"/>
    </location>
</feature>
<dbReference type="GeneID" id="92375921"/>
<evidence type="ECO:0000256" key="4">
    <source>
        <dbReference type="ARBA" id="ARBA00022622"/>
    </source>
</evidence>
<dbReference type="InterPro" id="IPR025932">
    <property type="entry name" value="Trypano_VSG_B_N_dom"/>
</dbReference>
<keyword evidence="9" id="KW-0175">Coiled coil</keyword>
<evidence type="ECO:0000256" key="3">
    <source>
        <dbReference type="ARBA" id="ARBA00022475"/>
    </source>
</evidence>
<name>A0A1G4IDL6_TRYEQ</name>
<accession>A0A1G4IDL6</accession>
<comment type="caution">
    <text evidence="13">The sequence shown here is derived from an EMBL/GenBank/DDBJ whole genome shotgun (WGS) entry which is preliminary data.</text>
</comment>
<feature type="domain" description="Trypanosome variant surface glycoprotein B-type N-terminal" evidence="12">
    <location>
        <begin position="9"/>
        <end position="364"/>
    </location>
</feature>
<comment type="function">
    <text evidence="1">VSG forms a coat on the surface of the parasite. The trypanosome evades the immune response of the host by expressing a series of antigenically distinct VSGs from an estimated 1000 VSG genes.</text>
</comment>
<sequence>MIRAIATIALLTAGPARGTQPADDDNIATLALLCPALQLGDGKITFYPPHPPTAADISGLLALNMSLADETWQAKFKKPKTDKGASGGDTKNTEVTPGSEAEMTAWRAAADAINSKDKLDAVLKPYGYDSANISLLTTAAQTIKHYTALAFDAQQELAAAKIDDKPDSDLQAALEKAVYGGPGGYKDTRTKEAGLNSAVPRQTACVETGATHNPIKTISTIVACVCAVRDDMAAAKAPCGPNEETSIKWQSNGLPLAAAWNKLRTRCPVLSDATVTATKVEAAMTTAKQAFYGKGTVLYVGKYDRSGCDGSDDGACIKYTGQAEHDIPKFDKAEWVSELTTVIAALRAREKATERINALQNQIATAKVLVAAAAKHAQRMTEKATETGGKTQRPEAETTIKAAQKEIDCTSLDKKECKTDVGCKYNEKDSKCEEDPAKTTTAAKDNKTNTTGNNSFVINKTPLLLAFLLF</sequence>
<dbReference type="VEuPathDB" id="TriTrypDB:TEOVI_000198100"/>